<keyword evidence="3" id="KW-1185">Reference proteome</keyword>
<dbReference type="Proteomes" id="UP000655225">
    <property type="component" value="Unassembled WGS sequence"/>
</dbReference>
<evidence type="ECO:0000313" key="2">
    <source>
        <dbReference type="EMBL" id="KAF8407316.1"/>
    </source>
</evidence>
<dbReference type="InterPro" id="IPR032867">
    <property type="entry name" value="DYW_dom"/>
</dbReference>
<name>A0A834ZPN9_TETSI</name>
<dbReference type="EMBL" id="JABCRI010000004">
    <property type="protein sequence ID" value="KAF8407316.1"/>
    <property type="molecule type" value="Genomic_DNA"/>
</dbReference>
<proteinExistence type="predicted"/>
<dbReference type="Pfam" id="PF14432">
    <property type="entry name" value="DYW_deaminase"/>
    <property type="match status" value="1"/>
</dbReference>
<protein>
    <recommendedName>
        <fullName evidence="1">DYW domain-containing protein</fullName>
    </recommendedName>
</protein>
<organism evidence="2 3">
    <name type="scientific">Tetracentron sinense</name>
    <name type="common">Spur-leaf</name>
    <dbReference type="NCBI Taxonomy" id="13715"/>
    <lineage>
        <taxon>Eukaryota</taxon>
        <taxon>Viridiplantae</taxon>
        <taxon>Streptophyta</taxon>
        <taxon>Embryophyta</taxon>
        <taxon>Tracheophyta</taxon>
        <taxon>Spermatophyta</taxon>
        <taxon>Magnoliopsida</taxon>
        <taxon>Trochodendrales</taxon>
        <taxon>Trochodendraceae</taxon>
        <taxon>Tetracentron</taxon>
    </lineage>
</organism>
<accession>A0A834ZPN9</accession>
<feature type="domain" description="DYW" evidence="1">
    <location>
        <begin position="14"/>
        <end position="58"/>
    </location>
</feature>
<dbReference type="OrthoDB" id="185373at2759"/>
<evidence type="ECO:0000313" key="3">
    <source>
        <dbReference type="Proteomes" id="UP000655225"/>
    </source>
</evidence>
<reference evidence="2 3" key="1">
    <citation type="submission" date="2020-04" db="EMBL/GenBank/DDBJ databases">
        <title>Plant Genome Project.</title>
        <authorList>
            <person name="Zhang R.-G."/>
        </authorList>
    </citation>
    <scope>NUCLEOTIDE SEQUENCE [LARGE SCALE GENOMIC DNA]</scope>
    <source>
        <strain evidence="2">YNK0</strain>
        <tissue evidence="2">Leaf</tissue>
    </source>
</reference>
<gene>
    <name evidence="2" type="ORF">HHK36_006443</name>
</gene>
<sequence>MLAKLRREMKVVRYIPGINFALCDLEEEKETEFWYHSEKLTLAFGLICIPLGVPIRITPQESSYSDLAFRAEGFEDRRAYNCKVR</sequence>
<comment type="caution">
    <text evidence="2">The sequence shown here is derived from an EMBL/GenBank/DDBJ whole genome shotgun (WGS) entry which is preliminary data.</text>
</comment>
<evidence type="ECO:0000259" key="1">
    <source>
        <dbReference type="Pfam" id="PF14432"/>
    </source>
</evidence>
<dbReference type="AlphaFoldDB" id="A0A834ZPN9"/>
<dbReference type="GO" id="GO:0008270">
    <property type="term" value="F:zinc ion binding"/>
    <property type="evidence" value="ECO:0007669"/>
    <property type="project" value="InterPro"/>
</dbReference>